<feature type="transmembrane region" description="Helical" evidence="1">
    <location>
        <begin position="6"/>
        <end position="26"/>
    </location>
</feature>
<keyword evidence="1" id="KW-0812">Transmembrane</keyword>
<dbReference type="Proteomes" id="UP000623681">
    <property type="component" value="Unassembled WGS sequence"/>
</dbReference>
<keyword evidence="1" id="KW-0472">Membrane</keyword>
<dbReference type="GO" id="GO:0004190">
    <property type="term" value="F:aspartic-type endopeptidase activity"/>
    <property type="evidence" value="ECO:0007669"/>
    <property type="project" value="InterPro"/>
</dbReference>
<proteinExistence type="predicted"/>
<protein>
    <submittedName>
        <fullName evidence="2">Signal peptidase II</fullName>
    </submittedName>
</protein>
<feature type="transmembrane region" description="Helical" evidence="1">
    <location>
        <begin position="33"/>
        <end position="55"/>
    </location>
</feature>
<evidence type="ECO:0000313" key="2">
    <source>
        <dbReference type="EMBL" id="MBL4933590.1"/>
    </source>
</evidence>
<reference evidence="2" key="1">
    <citation type="submission" date="2021-01" db="EMBL/GenBank/DDBJ databases">
        <title>Genome public.</title>
        <authorList>
            <person name="Liu C."/>
            <person name="Sun Q."/>
        </authorList>
    </citation>
    <scope>NUCLEOTIDE SEQUENCE</scope>
    <source>
        <strain evidence="2">YIM B02565</strain>
    </source>
</reference>
<dbReference type="EMBL" id="JAESWA010000026">
    <property type="protein sequence ID" value="MBL4933590.1"/>
    <property type="molecule type" value="Genomic_DNA"/>
</dbReference>
<name>A0A937FGM8_9CLOT</name>
<feature type="transmembrane region" description="Helical" evidence="1">
    <location>
        <begin position="120"/>
        <end position="139"/>
    </location>
</feature>
<dbReference type="InterPro" id="IPR001872">
    <property type="entry name" value="Peptidase_A8"/>
</dbReference>
<keyword evidence="3" id="KW-1185">Reference proteome</keyword>
<dbReference type="GO" id="GO:0016020">
    <property type="term" value="C:membrane"/>
    <property type="evidence" value="ECO:0007669"/>
    <property type="project" value="InterPro"/>
</dbReference>
<comment type="caution">
    <text evidence="2">The sequence shown here is derived from an EMBL/GenBank/DDBJ whole genome shotgun (WGS) entry which is preliminary data.</text>
</comment>
<dbReference type="Pfam" id="PF01252">
    <property type="entry name" value="Peptidase_A8"/>
    <property type="match status" value="1"/>
</dbReference>
<keyword evidence="1" id="KW-1133">Transmembrane helix</keyword>
<accession>A0A937FGM8</accession>
<evidence type="ECO:0000313" key="3">
    <source>
        <dbReference type="Proteomes" id="UP000623681"/>
    </source>
</evidence>
<gene>
    <name evidence="2" type="ORF">JK634_17505</name>
</gene>
<feature type="transmembrane region" description="Helical" evidence="1">
    <location>
        <begin position="160"/>
        <end position="177"/>
    </location>
</feature>
<sequence length="250" mass="28417">MNKNKLVAIGILPIMWLVYFAFEVITGRVNDSYTVIMNLLVAVLFGFIGLLVYSIGAKNNVGLTSKQLLIIFLILFVIEQGSKLIIKFKFFNYNITLIKDFLYFSPIINTQGSWLNARFGAGVSFGALIVLNILALIFFTEIYRYFTHNTKKDFWIDMSYIFLITGCVCSLIDKLFYGGSLDFIGISDLFVADIKDMYINLGILFLFLGIYLNGYLSDNGKESTFKEDIQGLKKFLVFMINDIKGIISKN</sequence>
<evidence type="ECO:0000256" key="1">
    <source>
        <dbReference type="SAM" id="Phobius"/>
    </source>
</evidence>
<feature type="transmembrane region" description="Helical" evidence="1">
    <location>
        <begin position="197"/>
        <end position="216"/>
    </location>
</feature>
<dbReference type="GO" id="GO:0006508">
    <property type="term" value="P:proteolysis"/>
    <property type="evidence" value="ECO:0007669"/>
    <property type="project" value="InterPro"/>
</dbReference>
<dbReference type="AlphaFoldDB" id="A0A937FGM8"/>
<dbReference type="RefSeq" id="WP_202769032.1">
    <property type="nucleotide sequence ID" value="NZ_JAESWA010000026.1"/>
</dbReference>
<organism evidence="2 3">
    <name type="scientific">Clostridium paridis</name>
    <dbReference type="NCBI Taxonomy" id="2803863"/>
    <lineage>
        <taxon>Bacteria</taxon>
        <taxon>Bacillati</taxon>
        <taxon>Bacillota</taxon>
        <taxon>Clostridia</taxon>
        <taxon>Eubacteriales</taxon>
        <taxon>Clostridiaceae</taxon>
        <taxon>Clostridium</taxon>
    </lineage>
</organism>